<organism evidence="2 3">
    <name type="scientific">Aduncisulcus paluster</name>
    <dbReference type="NCBI Taxonomy" id="2918883"/>
    <lineage>
        <taxon>Eukaryota</taxon>
        <taxon>Metamonada</taxon>
        <taxon>Carpediemonas-like organisms</taxon>
        <taxon>Aduncisulcus</taxon>
    </lineage>
</organism>
<dbReference type="Proteomes" id="UP001057375">
    <property type="component" value="Unassembled WGS sequence"/>
</dbReference>
<keyword evidence="3" id="KW-1185">Reference proteome</keyword>
<feature type="region of interest" description="Disordered" evidence="1">
    <location>
        <begin position="315"/>
        <end position="348"/>
    </location>
</feature>
<feature type="region of interest" description="Disordered" evidence="1">
    <location>
        <begin position="432"/>
        <end position="460"/>
    </location>
</feature>
<proteinExistence type="predicted"/>
<sequence>MSSSSDKHSELDAPPSIDDLSSHQFVECWQQYVSYRKYVERSKKQCIPKHLKPLLEHWRLFYCQTQAYTPVPHSKNTHLGSIAPQIPSSAIISSYDDTPIIERVFVDGTDPQAMFPSSIVDLSTSLPSVQNDYFQSQHILHGISMPKHTIVKCLHSSTQFKVFSSSSLFKSSKQSSSLPSHSISSRFPLPFSFPSITLHPSPTSLLSLVQKDVLSMVRSHAVNCLKRAGRSILARLLNHYGHKWISIALVMKKVHNTDSPSSYSVYSSSSLSLSPQKTKDQRKHFASNQYSLVVLPLEFPIFHCCEIVADASKTHSQSSESQEKSTADGTLVDESEREGLEGTGSRSKSTVDYGLLTISFVVFYDPSFLSIILEDSKKEEELCISRRKDRREKMYGAKMVNKKKISTSSGGLEFEQEKEDWLSEIERKSSEIEHSTSTIGSPILSDAHSLETSQKKDIKETEGTPIREIDKIGEQGIFEKHLPPRTGITGQEFSLGRDKVIDSVKSMAPFPFQDPFSFQSPEKRHSSIMDGHFHSHLGDNHAHSRPIGSSHGAGPLSRPSTHLHYGHQHLMGTMHAPFMEFDDSAGPLSTHMPEVGENRDGVLYNPDSSPGIDVGDEKKPIDFKGFGGI</sequence>
<feature type="region of interest" description="Disordered" evidence="1">
    <location>
        <begin position="585"/>
        <end position="619"/>
    </location>
</feature>
<evidence type="ECO:0000313" key="2">
    <source>
        <dbReference type="EMBL" id="GKT36623.1"/>
    </source>
</evidence>
<evidence type="ECO:0000313" key="3">
    <source>
        <dbReference type="Proteomes" id="UP001057375"/>
    </source>
</evidence>
<dbReference type="EMBL" id="BQXS01011269">
    <property type="protein sequence ID" value="GKT36623.1"/>
    <property type="molecule type" value="Genomic_DNA"/>
</dbReference>
<gene>
    <name evidence="2" type="ORF">ADUPG1_009553</name>
</gene>
<protein>
    <submittedName>
        <fullName evidence="2">Uncharacterized protein</fullName>
    </submittedName>
</protein>
<comment type="caution">
    <text evidence="2">The sequence shown here is derived from an EMBL/GenBank/DDBJ whole genome shotgun (WGS) entry which is preliminary data.</text>
</comment>
<feature type="region of interest" description="Disordered" evidence="1">
    <location>
        <begin position="539"/>
        <end position="563"/>
    </location>
</feature>
<evidence type="ECO:0000256" key="1">
    <source>
        <dbReference type="SAM" id="MobiDB-lite"/>
    </source>
</evidence>
<name>A0ABQ5KVY8_9EUKA</name>
<reference evidence="2" key="1">
    <citation type="submission" date="2022-03" db="EMBL/GenBank/DDBJ databases">
        <title>Draft genome sequence of Aduncisulcus paluster, a free-living microaerophilic Fornicata.</title>
        <authorList>
            <person name="Yuyama I."/>
            <person name="Kume K."/>
            <person name="Tamura T."/>
            <person name="Inagaki Y."/>
            <person name="Hashimoto T."/>
        </authorList>
    </citation>
    <scope>NUCLEOTIDE SEQUENCE</scope>
    <source>
        <strain evidence="2">NY0171</strain>
    </source>
</reference>
<accession>A0ABQ5KVY8</accession>